<protein>
    <submittedName>
        <fullName evidence="1">Uncharacterized protein</fullName>
    </submittedName>
</protein>
<comment type="caution">
    <text evidence="1">The sequence shown here is derived from an EMBL/GenBank/DDBJ whole genome shotgun (WGS) entry which is preliminary data.</text>
</comment>
<dbReference type="EMBL" id="CM042883">
    <property type="protein sequence ID" value="KAI4375677.1"/>
    <property type="molecule type" value="Genomic_DNA"/>
</dbReference>
<keyword evidence="2" id="KW-1185">Reference proteome</keyword>
<proteinExistence type="predicted"/>
<reference evidence="2" key="1">
    <citation type="journal article" date="2023" name="Front. Plant Sci.">
        <title>Chromosomal-level genome assembly of Melastoma candidum provides insights into trichome evolution.</title>
        <authorList>
            <person name="Zhong Y."/>
            <person name="Wu W."/>
            <person name="Sun C."/>
            <person name="Zou P."/>
            <person name="Liu Y."/>
            <person name="Dai S."/>
            <person name="Zhou R."/>
        </authorList>
    </citation>
    <scope>NUCLEOTIDE SEQUENCE [LARGE SCALE GENOMIC DNA]</scope>
</reference>
<sequence length="223" mass="24953">MIRIIFINKSNLESNLRRKISFTREKHSSIHRYACFDVTTIRFTESYYLLKGLIKRSPGADRCRGPGSSPAVAIVGPPEASAAGVVLVWLVRGCEPLDQDKDQYGDDEETPVDVVLGDFDLDREDVGEDEEDAGEGEEEEDGEHHRGGRPQRAASVAVEDVVFADEEVSHVGRVDCREVSRKRGFGLNQDFGYWERKGEGERESTLSKKTSTHVDGNKRLLIN</sequence>
<name>A0ACB9RB46_9MYRT</name>
<gene>
    <name evidence="1" type="ORF">MLD38_013521</name>
</gene>
<dbReference type="Proteomes" id="UP001057402">
    <property type="component" value="Chromosome 4"/>
</dbReference>
<organism evidence="1 2">
    <name type="scientific">Melastoma candidum</name>
    <dbReference type="NCBI Taxonomy" id="119954"/>
    <lineage>
        <taxon>Eukaryota</taxon>
        <taxon>Viridiplantae</taxon>
        <taxon>Streptophyta</taxon>
        <taxon>Embryophyta</taxon>
        <taxon>Tracheophyta</taxon>
        <taxon>Spermatophyta</taxon>
        <taxon>Magnoliopsida</taxon>
        <taxon>eudicotyledons</taxon>
        <taxon>Gunneridae</taxon>
        <taxon>Pentapetalae</taxon>
        <taxon>rosids</taxon>
        <taxon>malvids</taxon>
        <taxon>Myrtales</taxon>
        <taxon>Melastomataceae</taxon>
        <taxon>Melastomatoideae</taxon>
        <taxon>Melastomateae</taxon>
        <taxon>Melastoma</taxon>
    </lineage>
</organism>
<accession>A0ACB9RB46</accession>
<evidence type="ECO:0000313" key="1">
    <source>
        <dbReference type="EMBL" id="KAI4375677.1"/>
    </source>
</evidence>
<evidence type="ECO:0000313" key="2">
    <source>
        <dbReference type="Proteomes" id="UP001057402"/>
    </source>
</evidence>